<feature type="domain" description="GGDEF" evidence="2">
    <location>
        <begin position="195"/>
        <end position="323"/>
    </location>
</feature>
<reference evidence="3 4" key="1">
    <citation type="submission" date="2020-01" db="EMBL/GenBank/DDBJ databases">
        <title>Paenibacillus soybeanensis sp. nov. isolated from the nodules of soybean (Glycine max(L.) Merr).</title>
        <authorList>
            <person name="Wang H."/>
        </authorList>
    </citation>
    <scope>NUCLEOTIDE SEQUENCE [LARGE SCALE GENOMIC DNA]</scope>
    <source>
        <strain evidence="3 4">DSM 23054</strain>
    </source>
</reference>
<accession>A0A7X5C039</accession>
<dbReference type="Gene3D" id="3.30.450.20">
    <property type="entry name" value="PAS domain"/>
    <property type="match status" value="1"/>
</dbReference>
<dbReference type="GO" id="GO:1902201">
    <property type="term" value="P:negative regulation of bacterial-type flagellum-dependent cell motility"/>
    <property type="evidence" value="ECO:0007669"/>
    <property type="project" value="TreeGrafter"/>
</dbReference>
<dbReference type="InterPro" id="IPR029787">
    <property type="entry name" value="Nucleotide_cyclase"/>
</dbReference>
<dbReference type="SUPFAM" id="SSF55785">
    <property type="entry name" value="PYP-like sensor domain (PAS domain)"/>
    <property type="match status" value="1"/>
</dbReference>
<protein>
    <submittedName>
        <fullName evidence="3">Diguanylate cyclase</fullName>
    </submittedName>
</protein>
<feature type="coiled-coil region" evidence="1">
    <location>
        <begin position="119"/>
        <end position="167"/>
    </location>
</feature>
<dbReference type="InterPro" id="IPR043128">
    <property type="entry name" value="Rev_trsase/Diguanyl_cyclase"/>
</dbReference>
<evidence type="ECO:0000313" key="3">
    <source>
        <dbReference type="EMBL" id="NBC71342.1"/>
    </source>
</evidence>
<dbReference type="GO" id="GO:0005886">
    <property type="term" value="C:plasma membrane"/>
    <property type="evidence" value="ECO:0007669"/>
    <property type="project" value="TreeGrafter"/>
</dbReference>
<sequence length="327" mass="37203">MDIQLDQAPCGYVSISDTGIVRSVNQTFLDMLRYERDGLLGQHIESAMSVTNKLFFHTYFYPYIQLYGHVNEMYFSLRTSAREDVPVLLNGVRQERGGETVIDCVVLEMRKRIEYEKDMLQTKTKLEELYQATKEANEQLERLHGEYESKQQELMRVNDRLEMLASTDPLTGLRNRRFFQDGLLASLAAYRESGEPFSLLLFDIDHFKRINDTYGHPVGDLILIKLAELLRSLSRASDIVARYGGEEFVVLLPETDRAKALLAAERYCEAASSTEMDGYRITVSIGAATVSPEATEVTLVDQADLALYASKSGGRNRVTHFEQVPER</sequence>
<evidence type="ECO:0000259" key="2">
    <source>
        <dbReference type="PROSITE" id="PS50887"/>
    </source>
</evidence>
<keyword evidence="1" id="KW-0175">Coiled coil</keyword>
<dbReference type="InterPro" id="IPR050469">
    <property type="entry name" value="Diguanylate_Cyclase"/>
</dbReference>
<dbReference type="EMBL" id="JAAAMU010000011">
    <property type="protein sequence ID" value="NBC71342.1"/>
    <property type="molecule type" value="Genomic_DNA"/>
</dbReference>
<dbReference type="FunFam" id="3.30.70.270:FF:000001">
    <property type="entry name" value="Diguanylate cyclase domain protein"/>
    <property type="match status" value="1"/>
</dbReference>
<gene>
    <name evidence="3" type="ORF">GT003_20300</name>
</gene>
<dbReference type="GO" id="GO:0052621">
    <property type="term" value="F:diguanylate cyclase activity"/>
    <property type="evidence" value="ECO:0007669"/>
    <property type="project" value="TreeGrafter"/>
</dbReference>
<dbReference type="AlphaFoldDB" id="A0A7X5C039"/>
<dbReference type="SUPFAM" id="SSF55073">
    <property type="entry name" value="Nucleotide cyclase"/>
    <property type="match status" value="1"/>
</dbReference>
<dbReference type="RefSeq" id="WP_161701216.1">
    <property type="nucleotide sequence ID" value="NZ_JAAAMU010000011.1"/>
</dbReference>
<evidence type="ECO:0000256" key="1">
    <source>
        <dbReference type="SAM" id="Coils"/>
    </source>
</evidence>
<dbReference type="PANTHER" id="PTHR45138">
    <property type="entry name" value="REGULATORY COMPONENTS OF SENSORY TRANSDUCTION SYSTEM"/>
    <property type="match status" value="1"/>
</dbReference>
<dbReference type="Pfam" id="PF00990">
    <property type="entry name" value="GGDEF"/>
    <property type="match status" value="1"/>
</dbReference>
<dbReference type="NCBIfam" id="TIGR00229">
    <property type="entry name" value="sensory_box"/>
    <property type="match status" value="1"/>
</dbReference>
<dbReference type="InterPro" id="IPR000014">
    <property type="entry name" value="PAS"/>
</dbReference>
<dbReference type="GO" id="GO:0043709">
    <property type="term" value="P:cell adhesion involved in single-species biofilm formation"/>
    <property type="evidence" value="ECO:0007669"/>
    <property type="project" value="TreeGrafter"/>
</dbReference>
<dbReference type="CDD" id="cd00130">
    <property type="entry name" value="PAS"/>
    <property type="match status" value="1"/>
</dbReference>
<evidence type="ECO:0000313" key="4">
    <source>
        <dbReference type="Proteomes" id="UP000558113"/>
    </source>
</evidence>
<name>A0A7X5C039_9BACL</name>
<dbReference type="CDD" id="cd01949">
    <property type="entry name" value="GGDEF"/>
    <property type="match status" value="1"/>
</dbReference>
<dbReference type="InterPro" id="IPR035965">
    <property type="entry name" value="PAS-like_dom_sf"/>
</dbReference>
<dbReference type="NCBIfam" id="TIGR00254">
    <property type="entry name" value="GGDEF"/>
    <property type="match status" value="1"/>
</dbReference>
<dbReference type="InterPro" id="IPR000160">
    <property type="entry name" value="GGDEF_dom"/>
</dbReference>
<dbReference type="Proteomes" id="UP000558113">
    <property type="component" value="Unassembled WGS sequence"/>
</dbReference>
<dbReference type="PROSITE" id="PS50887">
    <property type="entry name" value="GGDEF"/>
    <property type="match status" value="1"/>
</dbReference>
<proteinExistence type="predicted"/>
<comment type="caution">
    <text evidence="3">The sequence shown here is derived from an EMBL/GenBank/DDBJ whole genome shotgun (WGS) entry which is preliminary data.</text>
</comment>
<dbReference type="Gene3D" id="3.30.70.270">
    <property type="match status" value="1"/>
</dbReference>
<dbReference type="SMART" id="SM00267">
    <property type="entry name" value="GGDEF"/>
    <property type="match status" value="1"/>
</dbReference>
<dbReference type="OrthoDB" id="9759607at2"/>
<dbReference type="PANTHER" id="PTHR45138:SF9">
    <property type="entry name" value="DIGUANYLATE CYCLASE DGCM-RELATED"/>
    <property type="match status" value="1"/>
</dbReference>
<organism evidence="3 4">
    <name type="scientific">Paenibacillus sacheonensis</name>
    <dbReference type="NCBI Taxonomy" id="742054"/>
    <lineage>
        <taxon>Bacteria</taxon>
        <taxon>Bacillati</taxon>
        <taxon>Bacillota</taxon>
        <taxon>Bacilli</taxon>
        <taxon>Bacillales</taxon>
        <taxon>Paenibacillaceae</taxon>
        <taxon>Paenibacillus</taxon>
    </lineage>
</organism>
<keyword evidence="4" id="KW-1185">Reference proteome</keyword>